<gene>
    <name evidence="1" type="ORF">JYE49_05360</name>
</gene>
<dbReference type="Proteomes" id="UP000682782">
    <property type="component" value="Chromosome"/>
</dbReference>
<dbReference type="EMBL" id="CP068393">
    <property type="protein sequence ID" value="QUC68121.1"/>
    <property type="molecule type" value="Genomic_DNA"/>
</dbReference>
<organism evidence="1 2">
    <name type="scientific">Aristaeella hokkaidonensis</name>
    <dbReference type="NCBI Taxonomy" id="3046382"/>
    <lineage>
        <taxon>Bacteria</taxon>
        <taxon>Bacillati</taxon>
        <taxon>Bacillota</taxon>
        <taxon>Clostridia</taxon>
        <taxon>Eubacteriales</taxon>
        <taxon>Aristaeellaceae</taxon>
        <taxon>Aristaeella</taxon>
    </lineage>
</organism>
<evidence type="ECO:0000313" key="1">
    <source>
        <dbReference type="EMBL" id="QUC68121.1"/>
    </source>
</evidence>
<accession>A0AC61MYJ1</accession>
<name>A0AC61MYJ1_9FIRM</name>
<proteinExistence type="predicted"/>
<evidence type="ECO:0000313" key="2">
    <source>
        <dbReference type="Proteomes" id="UP000682782"/>
    </source>
</evidence>
<protein>
    <submittedName>
        <fullName evidence="1">Anaerobic ribonucleoside-triphosphate reductase activating protein</fullName>
    </submittedName>
</protein>
<reference evidence="1" key="1">
    <citation type="submission" date="2021-01" db="EMBL/GenBank/DDBJ databases">
        <title>Complete genome sequence of Clostridiales bacterium R-7.</title>
        <authorList>
            <person name="Mahoney-Kurpe S.C."/>
            <person name="Palevich N."/>
            <person name="Koike S."/>
            <person name="Moon C.D."/>
            <person name="Attwood G.T."/>
        </authorList>
    </citation>
    <scope>NUCLEOTIDE SEQUENCE</scope>
    <source>
        <strain evidence="1">R-7</strain>
    </source>
</reference>
<sequence length="230" mass="26038">MKIHGLQKMTLLDYPGRVACTVFFGGCEMRCPFCHNAELLDGSAPAIMTDEELIAFLEKRKGLLDGVAFTGGEPLLQKDLPDLARRIRDLGYDVKLDTNGMHPDRLEKMLQEGTVQYVAMDIKNDPERYAMTAGLKELDLAPIRESISLLMNSGKEYEFRTTVVAELHDDDSFKGIGQWIKGAKRYYLQKFTDRDTVPFEGLHAPTKEQMEHWADIVRPCIPTVELRGVD</sequence>
<keyword evidence="2" id="KW-1185">Reference proteome</keyword>